<gene>
    <name evidence="1" type="ORF">DFJ68_2505</name>
</gene>
<dbReference type="PANTHER" id="PTHR35802">
    <property type="entry name" value="PROTEASE SYNTHASE AND SPORULATION PROTEIN PAI 2"/>
    <property type="match status" value="1"/>
</dbReference>
<comment type="caution">
    <text evidence="1">The sequence shown here is derived from an EMBL/GenBank/DDBJ whole genome shotgun (WGS) entry which is preliminary data.</text>
</comment>
<sequence>MYSPPFNVVDDEDAVRAMVAAYRSAWLVTAGPDQVPRATLLPVLWHDDTVVAHMARANAHWRGITDGMPGLLIASGPEAYVSPSWYASKAEHGRVVPTWNYSAVHLSGTVRVHDDPEWVRHAVTTLTETHEAGREQPWTVDDAPEPFVAAQLRGIVGIELTVTGVEGKAKLSQNRSAADRAGVVDGLQSDVLLPVQKAGADAVAGAMASDLPTPQPRQP</sequence>
<organism evidence="1 2">
    <name type="scientific">Terracoccus luteus</name>
    <dbReference type="NCBI Taxonomy" id="53356"/>
    <lineage>
        <taxon>Bacteria</taxon>
        <taxon>Bacillati</taxon>
        <taxon>Actinomycetota</taxon>
        <taxon>Actinomycetes</taxon>
        <taxon>Micrococcales</taxon>
        <taxon>Intrasporangiaceae</taxon>
        <taxon>Terracoccus</taxon>
    </lineage>
</organism>
<dbReference type="PANTHER" id="PTHR35802:SF1">
    <property type="entry name" value="PROTEASE SYNTHASE AND SPORULATION PROTEIN PAI 2"/>
    <property type="match status" value="1"/>
</dbReference>
<dbReference type="InterPro" id="IPR007396">
    <property type="entry name" value="TR_PAI2-type"/>
</dbReference>
<evidence type="ECO:0000313" key="2">
    <source>
        <dbReference type="Proteomes" id="UP000278440"/>
    </source>
</evidence>
<proteinExistence type="predicted"/>
<dbReference type="OrthoDB" id="9794948at2"/>
<accession>A0A495XWS8</accession>
<dbReference type="Pfam" id="PF04299">
    <property type="entry name" value="FMN_bind_2"/>
    <property type="match status" value="1"/>
</dbReference>
<dbReference type="RefSeq" id="WP_121033663.1">
    <property type="nucleotide sequence ID" value="NZ_RBXT01000001.1"/>
</dbReference>
<dbReference type="PIRSF" id="PIRSF010372">
    <property type="entry name" value="PaiB"/>
    <property type="match status" value="1"/>
</dbReference>
<dbReference type="SUPFAM" id="SSF50475">
    <property type="entry name" value="FMN-binding split barrel"/>
    <property type="match status" value="1"/>
</dbReference>
<keyword evidence="2" id="KW-1185">Reference proteome</keyword>
<dbReference type="InterPro" id="IPR012349">
    <property type="entry name" value="Split_barrel_FMN-bd"/>
</dbReference>
<dbReference type="Proteomes" id="UP000278440">
    <property type="component" value="Unassembled WGS sequence"/>
</dbReference>
<name>A0A495XWS8_9MICO</name>
<protein>
    <submittedName>
        <fullName evidence="1">PaiB family negative transcriptional regulator</fullName>
    </submittedName>
</protein>
<reference evidence="1 2" key="1">
    <citation type="submission" date="2018-10" db="EMBL/GenBank/DDBJ databases">
        <title>Sequencing the genomes of 1000 actinobacteria strains.</title>
        <authorList>
            <person name="Klenk H.-P."/>
        </authorList>
    </citation>
    <scope>NUCLEOTIDE SEQUENCE [LARGE SCALE GENOMIC DNA]</scope>
    <source>
        <strain evidence="1 2">DSM 44267</strain>
    </source>
</reference>
<dbReference type="EMBL" id="RBXT01000001">
    <property type="protein sequence ID" value="RKT79050.1"/>
    <property type="molecule type" value="Genomic_DNA"/>
</dbReference>
<evidence type="ECO:0000313" key="1">
    <source>
        <dbReference type="EMBL" id="RKT79050.1"/>
    </source>
</evidence>
<dbReference type="AlphaFoldDB" id="A0A495XWS8"/>
<dbReference type="Gene3D" id="2.30.110.10">
    <property type="entry name" value="Electron Transport, Fmn-binding Protein, Chain A"/>
    <property type="match status" value="1"/>
</dbReference>